<dbReference type="PROSITE" id="PS50249">
    <property type="entry name" value="MPN"/>
    <property type="match status" value="1"/>
</dbReference>
<evidence type="ECO:0000256" key="5">
    <source>
        <dbReference type="ARBA" id="ARBA00023049"/>
    </source>
</evidence>
<proteinExistence type="inferred from homology"/>
<dbReference type="Pfam" id="PF20582">
    <property type="entry name" value="UPF0758_N"/>
    <property type="match status" value="1"/>
</dbReference>
<evidence type="ECO:0000256" key="1">
    <source>
        <dbReference type="ARBA" id="ARBA00022670"/>
    </source>
</evidence>
<keyword evidence="1" id="KW-0645">Protease</keyword>
<dbReference type="InterPro" id="IPR046778">
    <property type="entry name" value="UPF0758_N"/>
</dbReference>
<keyword evidence="5" id="KW-0482">Metalloprotease</keyword>
<accession>A0A7V0Q7T9</accession>
<dbReference type="GO" id="GO:0006508">
    <property type="term" value="P:proteolysis"/>
    <property type="evidence" value="ECO:0007669"/>
    <property type="project" value="UniProtKB-KW"/>
</dbReference>
<evidence type="ECO:0000256" key="2">
    <source>
        <dbReference type="ARBA" id="ARBA00022723"/>
    </source>
</evidence>
<dbReference type="CDD" id="cd08071">
    <property type="entry name" value="MPN_DUF2466"/>
    <property type="match status" value="1"/>
</dbReference>
<dbReference type="Pfam" id="PF04002">
    <property type="entry name" value="RadC"/>
    <property type="match status" value="1"/>
</dbReference>
<dbReference type="GO" id="GO:0008237">
    <property type="term" value="F:metallopeptidase activity"/>
    <property type="evidence" value="ECO:0007669"/>
    <property type="project" value="UniProtKB-KW"/>
</dbReference>
<dbReference type="GO" id="GO:0046872">
    <property type="term" value="F:metal ion binding"/>
    <property type="evidence" value="ECO:0007669"/>
    <property type="project" value="UniProtKB-KW"/>
</dbReference>
<comment type="caution">
    <text evidence="8">The sequence shown here is derived from an EMBL/GenBank/DDBJ whole genome shotgun (WGS) entry which is preliminary data.</text>
</comment>
<keyword evidence="2" id="KW-0479">Metal-binding</keyword>
<dbReference type="InterPro" id="IPR037518">
    <property type="entry name" value="MPN"/>
</dbReference>
<name>A0A7V0Q7T9_UNCW3</name>
<evidence type="ECO:0000313" key="8">
    <source>
        <dbReference type="EMBL" id="HDL59966.1"/>
    </source>
</evidence>
<organism evidence="8">
    <name type="scientific">candidate division WOR-3 bacterium</name>
    <dbReference type="NCBI Taxonomy" id="2052148"/>
    <lineage>
        <taxon>Bacteria</taxon>
        <taxon>Bacteria division WOR-3</taxon>
    </lineage>
</organism>
<dbReference type="PANTHER" id="PTHR30471:SF3">
    <property type="entry name" value="UPF0758 PROTEIN YEES-RELATED"/>
    <property type="match status" value="1"/>
</dbReference>
<dbReference type="InterPro" id="IPR020891">
    <property type="entry name" value="UPF0758_CS"/>
</dbReference>
<protein>
    <submittedName>
        <fullName evidence="8">JAB domain-containing protein</fullName>
    </submittedName>
</protein>
<evidence type="ECO:0000256" key="4">
    <source>
        <dbReference type="ARBA" id="ARBA00022833"/>
    </source>
</evidence>
<dbReference type="NCBIfam" id="TIGR00608">
    <property type="entry name" value="radc"/>
    <property type="match status" value="1"/>
</dbReference>
<evidence type="ECO:0000259" key="7">
    <source>
        <dbReference type="PROSITE" id="PS50249"/>
    </source>
</evidence>
<feature type="domain" description="MPN" evidence="7">
    <location>
        <begin position="105"/>
        <end position="226"/>
    </location>
</feature>
<gene>
    <name evidence="8" type="ORF">ENH14_00760</name>
</gene>
<comment type="similarity">
    <text evidence="6">Belongs to the UPF0758 family.</text>
</comment>
<dbReference type="NCBIfam" id="NF000642">
    <property type="entry name" value="PRK00024.1"/>
    <property type="match status" value="1"/>
</dbReference>
<sequence length="226" mass="26242">MEKTILKIKDLPHDEKPREKLRKFGPQALKNFELLAVILGRGTKKEGVLELSRRLMKQYGKQAAFHEGDVDNLMRLFNISFVQACQVVACFELGRRLFSKEREIFLRSPEEVFEYVKEMFLLKKECLRGLYLDTRNKLIKDEIISIGTLDRSISHPREIFFPAVLYSAASIILVHNHPSGDPTPSPEDIEFTKRIKEASRIMDIELLDHIIVGNGRFVSLARWMRK</sequence>
<dbReference type="Gene3D" id="3.40.140.10">
    <property type="entry name" value="Cytidine Deaminase, domain 2"/>
    <property type="match status" value="1"/>
</dbReference>
<keyword evidence="3" id="KW-0378">Hydrolase</keyword>
<dbReference type="InterPro" id="IPR001405">
    <property type="entry name" value="UPF0758"/>
</dbReference>
<evidence type="ECO:0000256" key="6">
    <source>
        <dbReference type="RuleBase" id="RU003797"/>
    </source>
</evidence>
<keyword evidence="4" id="KW-0862">Zinc</keyword>
<evidence type="ECO:0000256" key="3">
    <source>
        <dbReference type="ARBA" id="ARBA00022801"/>
    </source>
</evidence>
<dbReference type="PANTHER" id="PTHR30471">
    <property type="entry name" value="DNA REPAIR PROTEIN RADC"/>
    <property type="match status" value="1"/>
</dbReference>
<dbReference type="Proteomes" id="UP000886381">
    <property type="component" value="Unassembled WGS sequence"/>
</dbReference>
<dbReference type="EMBL" id="DRDR01000035">
    <property type="protein sequence ID" value="HDL59966.1"/>
    <property type="molecule type" value="Genomic_DNA"/>
</dbReference>
<reference evidence="8" key="1">
    <citation type="journal article" date="2020" name="mSystems">
        <title>Genome- and Community-Level Interaction Insights into Carbon Utilization and Element Cycling Functions of Hydrothermarchaeota in Hydrothermal Sediment.</title>
        <authorList>
            <person name="Zhou Z."/>
            <person name="Liu Y."/>
            <person name="Xu W."/>
            <person name="Pan J."/>
            <person name="Luo Z.H."/>
            <person name="Li M."/>
        </authorList>
    </citation>
    <scope>NUCLEOTIDE SEQUENCE [LARGE SCALE GENOMIC DNA]</scope>
    <source>
        <strain evidence="8">HyVt-28</strain>
    </source>
</reference>
<dbReference type="InterPro" id="IPR025657">
    <property type="entry name" value="RadC_JAB"/>
</dbReference>
<dbReference type="AlphaFoldDB" id="A0A7V0Q7T9"/>
<dbReference type="PROSITE" id="PS01302">
    <property type="entry name" value="UPF0758"/>
    <property type="match status" value="1"/>
</dbReference>